<dbReference type="GeneID" id="59313719"/>
<dbReference type="OrthoDB" id="410267at2759"/>
<dbReference type="GO" id="GO:0000981">
    <property type="term" value="F:DNA-binding transcription factor activity, RNA polymerase II-specific"/>
    <property type="evidence" value="ECO:0007669"/>
    <property type="project" value="InterPro"/>
</dbReference>
<dbReference type="GO" id="GO:0005634">
    <property type="term" value="C:nucleus"/>
    <property type="evidence" value="ECO:0007669"/>
    <property type="project" value="UniProtKB-SubCell"/>
</dbReference>
<dbReference type="Proteomes" id="UP000547976">
    <property type="component" value="Unassembled WGS sequence"/>
</dbReference>
<dbReference type="InterPro" id="IPR036864">
    <property type="entry name" value="Zn2-C6_fun-type_DNA-bd_sf"/>
</dbReference>
<sequence length="730" mass="81429">MAYPQQSPTHGFSQGDRSSPNENLVPRLRLSCEECSRRKIRCDKKIPCRACYERGDASSCRRQQGPGSRNRPVRKEPGRENVLQHEVLEKLDRVLERLDTVESVLGLQQGQDSSTVSDDGREVKENGLVSAMEEAALGIGENRRWQGASLVVDSTQLPESNHQWFSPTSFSSCLATLPEPSQSNFLLQSYFENVNWITGCLRRDTLQQQHNDFWTLYEKGQPPDGMTLALLFAVLSNAAFFLDEQVARTQGYAPQRLQHFARKWFDCSIATFFRCGGITHHSLAACQTILTLRYCFHLTGNSNTHQLLAYVGIGIARAMNLHLLGNSHSSSEDDRIRREMGRRAWWLLIEGDWDLLPYHRYCCELRDCLQRAFGGDMLTICALVLFLVISAQSFNTALPDLTDEGTFASSTNDAHSLTFLITCCQSARVLYEVYSPLSSTQYPNYETVTSASEKLDRIVQGLPAAVRHSAESSPSTSGPVYVWRFLVMMLAYRSYMIHRSFYIKSLSDPRYEASRIACTRASETIISLADKGLPSFFYRLWNTTLWLVAAGLVLGVDLAHAASENKSYPDAAARRRRLLTLVDLLNTSADRSGIAARGARLIRHICTMEQDSLAGSHKKIQITRDDILNAIRMPNANPNIGASGSLQGPSADYSDRTSYQDNEPASNPQSGEHSAPAIFACPPAVEPADMGFNIAESSFFVPEWGDRESYGAFGPPQDQGQMDALFADML</sequence>
<dbReference type="RefSeq" id="XP_036530490.1">
    <property type="nucleotide sequence ID" value="XM_036679001.1"/>
</dbReference>
<feature type="compositionally biased region" description="Polar residues" evidence="3">
    <location>
        <begin position="1"/>
        <end position="22"/>
    </location>
</feature>
<dbReference type="EMBL" id="JAAOAV010000494">
    <property type="protein sequence ID" value="KAF5574458.1"/>
    <property type="molecule type" value="Genomic_DNA"/>
</dbReference>
<dbReference type="InterPro" id="IPR050613">
    <property type="entry name" value="Sec_Metabolite_Reg"/>
</dbReference>
<dbReference type="PROSITE" id="PS50048">
    <property type="entry name" value="ZN2_CY6_FUNGAL_2"/>
    <property type="match status" value="1"/>
</dbReference>
<comment type="subcellular location">
    <subcellularLocation>
        <location evidence="1">Nucleus</location>
    </subcellularLocation>
</comment>
<dbReference type="PANTHER" id="PTHR31001">
    <property type="entry name" value="UNCHARACTERIZED TRANSCRIPTIONAL REGULATORY PROTEIN"/>
    <property type="match status" value="1"/>
</dbReference>
<comment type="caution">
    <text evidence="5">The sequence shown here is derived from an EMBL/GenBank/DDBJ whole genome shotgun (WGS) entry which is preliminary data.</text>
</comment>
<dbReference type="Gene3D" id="4.10.240.10">
    <property type="entry name" value="Zn(2)-C6 fungal-type DNA-binding domain"/>
    <property type="match status" value="1"/>
</dbReference>
<dbReference type="CDD" id="cd12148">
    <property type="entry name" value="fungal_TF_MHR"/>
    <property type="match status" value="1"/>
</dbReference>
<dbReference type="PROSITE" id="PS00463">
    <property type="entry name" value="ZN2_CY6_FUNGAL_1"/>
    <property type="match status" value="1"/>
</dbReference>
<dbReference type="GO" id="GO:0008270">
    <property type="term" value="F:zinc ion binding"/>
    <property type="evidence" value="ECO:0007669"/>
    <property type="project" value="InterPro"/>
</dbReference>
<name>A0A8H5KKK8_GIBSU</name>
<proteinExistence type="predicted"/>
<dbReference type="Pfam" id="PF00172">
    <property type="entry name" value="Zn_clus"/>
    <property type="match status" value="1"/>
</dbReference>
<dbReference type="CDD" id="cd00067">
    <property type="entry name" value="GAL4"/>
    <property type="match status" value="1"/>
</dbReference>
<evidence type="ECO:0000313" key="6">
    <source>
        <dbReference type="Proteomes" id="UP000547976"/>
    </source>
</evidence>
<feature type="region of interest" description="Disordered" evidence="3">
    <location>
        <begin position="1"/>
        <end position="23"/>
    </location>
</feature>
<organism evidence="5 6">
    <name type="scientific">Gibberella subglutinans</name>
    <name type="common">Fusarium subglutinans</name>
    <dbReference type="NCBI Taxonomy" id="42677"/>
    <lineage>
        <taxon>Eukaryota</taxon>
        <taxon>Fungi</taxon>
        <taxon>Dikarya</taxon>
        <taxon>Ascomycota</taxon>
        <taxon>Pezizomycotina</taxon>
        <taxon>Sordariomycetes</taxon>
        <taxon>Hypocreomycetidae</taxon>
        <taxon>Hypocreales</taxon>
        <taxon>Nectriaceae</taxon>
        <taxon>Fusarium</taxon>
        <taxon>Fusarium fujikuroi species complex</taxon>
    </lineage>
</organism>
<reference evidence="5 6" key="1">
    <citation type="submission" date="2020-05" db="EMBL/GenBank/DDBJ databases">
        <title>Identification and distribution of gene clusters putatively required for synthesis of sphingolipid metabolism inhibitors in phylogenetically diverse species of the filamentous fungus Fusarium.</title>
        <authorList>
            <person name="Kim H.-S."/>
            <person name="Busman M."/>
            <person name="Brown D.W."/>
            <person name="Divon H."/>
            <person name="Uhlig S."/>
            <person name="Proctor R.H."/>
        </authorList>
    </citation>
    <scope>NUCLEOTIDE SEQUENCE [LARGE SCALE GENOMIC DNA]</scope>
    <source>
        <strain evidence="5 6">NRRL 66333</strain>
    </source>
</reference>
<feature type="compositionally biased region" description="Polar residues" evidence="3">
    <location>
        <begin position="638"/>
        <end position="648"/>
    </location>
</feature>
<keyword evidence="2" id="KW-0539">Nucleus</keyword>
<gene>
    <name evidence="5" type="ORF">FSUBG_14048</name>
</gene>
<dbReference type="PANTHER" id="PTHR31001:SF90">
    <property type="entry name" value="CENTROMERE DNA-BINDING PROTEIN COMPLEX CBF3 SUBUNIT B"/>
    <property type="match status" value="1"/>
</dbReference>
<evidence type="ECO:0000256" key="2">
    <source>
        <dbReference type="ARBA" id="ARBA00023242"/>
    </source>
</evidence>
<feature type="domain" description="Zn(2)-C6 fungal-type" evidence="4">
    <location>
        <begin position="31"/>
        <end position="62"/>
    </location>
</feature>
<dbReference type="AlphaFoldDB" id="A0A8H5KKK8"/>
<feature type="compositionally biased region" description="Polar residues" evidence="3">
    <location>
        <begin position="656"/>
        <end position="672"/>
    </location>
</feature>
<protein>
    <recommendedName>
        <fullName evidence="4">Zn(2)-C6 fungal-type domain-containing protein</fullName>
    </recommendedName>
</protein>
<accession>A0A8H5KKK8</accession>
<dbReference type="SUPFAM" id="SSF57701">
    <property type="entry name" value="Zn2/Cys6 DNA-binding domain"/>
    <property type="match status" value="1"/>
</dbReference>
<feature type="region of interest" description="Disordered" evidence="3">
    <location>
        <begin position="58"/>
        <end position="79"/>
    </location>
</feature>
<dbReference type="InterPro" id="IPR001138">
    <property type="entry name" value="Zn2Cys6_DnaBD"/>
</dbReference>
<evidence type="ECO:0000256" key="3">
    <source>
        <dbReference type="SAM" id="MobiDB-lite"/>
    </source>
</evidence>
<keyword evidence="6" id="KW-1185">Reference proteome</keyword>
<evidence type="ECO:0000256" key="1">
    <source>
        <dbReference type="ARBA" id="ARBA00004123"/>
    </source>
</evidence>
<dbReference type="SMART" id="SM00066">
    <property type="entry name" value="GAL4"/>
    <property type="match status" value="1"/>
</dbReference>
<feature type="region of interest" description="Disordered" evidence="3">
    <location>
        <begin position="638"/>
        <end position="677"/>
    </location>
</feature>
<evidence type="ECO:0000259" key="4">
    <source>
        <dbReference type="PROSITE" id="PS50048"/>
    </source>
</evidence>
<evidence type="ECO:0000313" key="5">
    <source>
        <dbReference type="EMBL" id="KAF5574458.1"/>
    </source>
</evidence>